<comment type="caution">
    <text evidence="3">The sequence shown here is derived from an EMBL/GenBank/DDBJ whole genome shotgun (WGS) entry which is preliminary data.</text>
</comment>
<dbReference type="EMBL" id="CAJVCH010534553">
    <property type="protein sequence ID" value="CAG7824992.1"/>
    <property type="molecule type" value="Genomic_DNA"/>
</dbReference>
<evidence type="ECO:0000313" key="4">
    <source>
        <dbReference type="Proteomes" id="UP000708208"/>
    </source>
</evidence>
<keyword evidence="2" id="KW-0732">Signal</keyword>
<feature type="compositionally biased region" description="Polar residues" evidence="1">
    <location>
        <begin position="172"/>
        <end position="190"/>
    </location>
</feature>
<reference evidence="3" key="1">
    <citation type="submission" date="2021-06" db="EMBL/GenBank/DDBJ databases">
        <authorList>
            <person name="Hodson N. C."/>
            <person name="Mongue J. A."/>
            <person name="Jaron S. K."/>
        </authorList>
    </citation>
    <scope>NUCLEOTIDE SEQUENCE</scope>
</reference>
<feature type="chain" id="PRO_5035147225" evidence="2">
    <location>
        <begin position="28"/>
        <end position="443"/>
    </location>
</feature>
<feature type="compositionally biased region" description="Low complexity" evidence="1">
    <location>
        <begin position="191"/>
        <end position="221"/>
    </location>
</feature>
<keyword evidence="4" id="KW-1185">Reference proteome</keyword>
<dbReference type="Proteomes" id="UP000708208">
    <property type="component" value="Unassembled WGS sequence"/>
</dbReference>
<proteinExistence type="predicted"/>
<evidence type="ECO:0000256" key="2">
    <source>
        <dbReference type="SAM" id="SignalP"/>
    </source>
</evidence>
<gene>
    <name evidence="3" type="ORF">AFUS01_LOCUS35120</name>
</gene>
<evidence type="ECO:0000256" key="1">
    <source>
        <dbReference type="SAM" id="MobiDB-lite"/>
    </source>
</evidence>
<feature type="region of interest" description="Disordered" evidence="1">
    <location>
        <begin position="30"/>
        <end position="147"/>
    </location>
</feature>
<feature type="compositionally biased region" description="Polar residues" evidence="1">
    <location>
        <begin position="30"/>
        <end position="48"/>
    </location>
</feature>
<organism evidence="3 4">
    <name type="scientific">Allacma fusca</name>
    <dbReference type="NCBI Taxonomy" id="39272"/>
    <lineage>
        <taxon>Eukaryota</taxon>
        <taxon>Metazoa</taxon>
        <taxon>Ecdysozoa</taxon>
        <taxon>Arthropoda</taxon>
        <taxon>Hexapoda</taxon>
        <taxon>Collembola</taxon>
        <taxon>Symphypleona</taxon>
        <taxon>Sminthuridae</taxon>
        <taxon>Allacma</taxon>
    </lineage>
</organism>
<accession>A0A8J2L3T1</accession>
<name>A0A8J2L3T1_9HEXA</name>
<dbReference type="InterPro" id="IPR053121">
    <property type="entry name" value="Spore_Coat_Assembly"/>
</dbReference>
<feature type="region of interest" description="Disordered" evidence="1">
    <location>
        <begin position="172"/>
        <end position="221"/>
    </location>
</feature>
<sequence length="443" mass="47191">MKMHRRLSTHLLIPGGLVWLMIVAVGAQQSQTSHPPEPTTLSSPNTSVTTLNSTNPTATTLNSTNPTATTLNSTNPTATALNSTNPTATTLNSTNPTATTLSSTNPTATTLNSTNPNATTLSPPNPNTPTLNPSNPNNTTLNSSNANITTFNSPNLNITAFNSPNPIIPTLNSTNPNATALNSSNPNATALNSSNPNATTLNSPNTNATTLSSPNSPNSTNLTSPITYITTLSSPNSNVSTSNSSVLKNQTDGMKINNGDVLYDACRKKQGIICYGDKRNCIMLRTCTFLGAIFENDTSINVTVLTRVYNPPYNGMNLTVELQRTIKGNGSAIICTRPRFKNIKIRLSWQNKIKYESGNGTQLATTIIDKDQLKNACLRDQATSNNTNLPSQTLALKFYLGNNNTLVLQGLTRVDVQAPTTTAPPATTKLTIIDGIFNAFRHL</sequence>
<dbReference type="PANTHER" id="PTHR35365">
    <property type="entry name" value="LP04239P"/>
    <property type="match status" value="1"/>
</dbReference>
<feature type="signal peptide" evidence="2">
    <location>
        <begin position="1"/>
        <end position="27"/>
    </location>
</feature>
<protein>
    <submittedName>
        <fullName evidence="3">Uncharacterized protein</fullName>
    </submittedName>
</protein>
<dbReference type="AlphaFoldDB" id="A0A8J2L3T1"/>
<evidence type="ECO:0000313" key="3">
    <source>
        <dbReference type="EMBL" id="CAG7824992.1"/>
    </source>
</evidence>
<feature type="compositionally biased region" description="Low complexity" evidence="1">
    <location>
        <begin position="49"/>
        <end position="147"/>
    </location>
</feature>
<dbReference type="PANTHER" id="PTHR35365:SF18">
    <property type="entry name" value="MUCIN-19-LIKE-RELATED"/>
    <property type="match status" value="1"/>
</dbReference>